<protein>
    <submittedName>
        <fullName evidence="4">GntR family transcriptional regulator</fullName>
    </submittedName>
</protein>
<evidence type="ECO:0000256" key="1">
    <source>
        <dbReference type="PIRNR" id="PIRNR012524"/>
    </source>
</evidence>
<comment type="similarity">
    <text evidence="1">Belongs to the CvfB family.</text>
</comment>
<comment type="caution">
    <text evidence="4">The sequence shown here is derived from an EMBL/GenBank/DDBJ whole genome shotgun (WGS) entry which is preliminary data.</text>
</comment>
<dbReference type="InterPro" id="IPR040764">
    <property type="entry name" value="CvfB_WH"/>
</dbReference>
<dbReference type="InterPro" id="IPR039566">
    <property type="entry name" value="CvfB_S1_st"/>
</dbReference>
<feature type="domain" description="Conserved virulence factor B-like winged helix" evidence="3">
    <location>
        <begin position="220"/>
        <end position="276"/>
    </location>
</feature>
<evidence type="ECO:0000313" key="4">
    <source>
        <dbReference type="EMBL" id="PZE16119.1"/>
    </source>
</evidence>
<name>A0A2W1MVJ2_9FLAO</name>
<evidence type="ECO:0000259" key="2">
    <source>
        <dbReference type="Pfam" id="PF13509"/>
    </source>
</evidence>
<sequence>MVNIGKINHLTIVKEVDFGMYLDGGEDFGEILLPLRYITPACIVGESVDVFIYLDSEDRIIATTDFPLAMVDDFALLEVVDTAPMGAFVDWGLAKDLLIPFAEQKADLRIGEKVIVKIYLDEMTERITGSTKVDRFLDQIPHEFETDQEVGLMVYSKTDLGYKVIINNEFWGLLYENEVFKPIQRGDFIKGYIKQVREDEKIDVYLQKAGYWNIDNVTKSVLDKLKSQAGYMEVTDKSSPDTIKHIFGISKKSFKKAIGSLYKEKIITIEDKGIRLL</sequence>
<dbReference type="Pfam" id="PF17783">
    <property type="entry name" value="WHD_CvfB"/>
    <property type="match status" value="1"/>
</dbReference>
<organism evidence="4 5">
    <name type="scientific">Putridiphycobacter roseus</name>
    <dbReference type="NCBI Taxonomy" id="2219161"/>
    <lineage>
        <taxon>Bacteria</taxon>
        <taxon>Pseudomonadati</taxon>
        <taxon>Bacteroidota</taxon>
        <taxon>Flavobacteriia</taxon>
        <taxon>Flavobacteriales</taxon>
        <taxon>Crocinitomicaceae</taxon>
        <taxon>Putridiphycobacter</taxon>
    </lineage>
</organism>
<proteinExistence type="inferred from homology"/>
<reference evidence="4 5" key="1">
    <citation type="submission" date="2018-06" db="EMBL/GenBank/DDBJ databases">
        <title>The draft genome sequence of Crocinitomix sp. SM1701.</title>
        <authorList>
            <person name="Zhang X."/>
        </authorList>
    </citation>
    <scope>NUCLEOTIDE SEQUENCE [LARGE SCALE GENOMIC DNA]</scope>
    <source>
        <strain evidence="4 5">SM1701</strain>
    </source>
</reference>
<dbReference type="RefSeq" id="WP_111064166.1">
    <property type="nucleotide sequence ID" value="NZ_JBHUCU010000005.1"/>
</dbReference>
<accession>A0A2W1MVJ2</accession>
<dbReference type="AlphaFoldDB" id="A0A2W1MVJ2"/>
<dbReference type="InterPro" id="IPR036388">
    <property type="entry name" value="WH-like_DNA-bd_sf"/>
</dbReference>
<keyword evidence="5" id="KW-1185">Reference proteome</keyword>
<dbReference type="PANTHER" id="PTHR37296">
    <property type="entry name" value="CONSERVED VIRULENCE FACTOR B"/>
    <property type="match status" value="1"/>
</dbReference>
<gene>
    <name evidence="4" type="ORF">DNU06_14220</name>
</gene>
<dbReference type="Proteomes" id="UP000249248">
    <property type="component" value="Unassembled WGS sequence"/>
</dbReference>
<dbReference type="Gene3D" id="2.40.50.140">
    <property type="entry name" value="Nucleic acid-binding proteins"/>
    <property type="match status" value="1"/>
</dbReference>
<evidence type="ECO:0000259" key="3">
    <source>
        <dbReference type="Pfam" id="PF17783"/>
    </source>
</evidence>
<dbReference type="EMBL" id="QKSB01000011">
    <property type="protein sequence ID" value="PZE16119.1"/>
    <property type="molecule type" value="Genomic_DNA"/>
</dbReference>
<dbReference type="InterPro" id="IPR012340">
    <property type="entry name" value="NA-bd_OB-fold"/>
</dbReference>
<dbReference type="InterPro" id="IPR014464">
    <property type="entry name" value="CvfB_fam"/>
</dbReference>
<dbReference type="PIRSF" id="PIRSF012524">
    <property type="entry name" value="YitL_S1"/>
    <property type="match status" value="1"/>
</dbReference>
<dbReference type="OrthoDB" id="9801597at2"/>
<feature type="domain" description="Conserved virulence factor B first S1" evidence="2">
    <location>
        <begin position="4"/>
        <end position="64"/>
    </location>
</feature>
<dbReference type="Pfam" id="PF13509">
    <property type="entry name" value="S1_2"/>
    <property type="match status" value="1"/>
</dbReference>
<evidence type="ECO:0000313" key="5">
    <source>
        <dbReference type="Proteomes" id="UP000249248"/>
    </source>
</evidence>
<dbReference type="PANTHER" id="PTHR37296:SF1">
    <property type="entry name" value="CONSERVED VIRULENCE FACTOR B"/>
    <property type="match status" value="1"/>
</dbReference>
<dbReference type="Gene3D" id="1.10.10.10">
    <property type="entry name" value="Winged helix-like DNA-binding domain superfamily/Winged helix DNA-binding domain"/>
    <property type="match status" value="1"/>
</dbReference>